<accession>A0A6P7GTX5</accession>
<feature type="compositionally biased region" description="Basic and acidic residues" evidence="2">
    <location>
        <begin position="383"/>
        <end position="644"/>
    </location>
</feature>
<dbReference type="PANTHER" id="PTHR38563:SF1">
    <property type="entry name" value="FL(2)D-ASSOCIATED COMPLEX COMPONENT"/>
    <property type="match status" value="1"/>
</dbReference>
<dbReference type="Proteomes" id="UP001652700">
    <property type="component" value="Unplaced"/>
</dbReference>
<name>A0A6P7GTX5_DIAVI</name>
<proteinExistence type="predicted"/>
<feature type="compositionally biased region" description="Basic residues" evidence="2">
    <location>
        <begin position="73"/>
        <end position="89"/>
    </location>
</feature>
<dbReference type="OrthoDB" id="6022762at2759"/>
<dbReference type="InterPro" id="IPR040427">
    <property type="entry name" value="Flacc"/>
</dbReference>
<dbReference type="GO" id="GO:0008270">
    <property type="term" value="F:zinc ion binding"/>
    <property type="evidence" value="ECO:0007669"/>
    <property type="project" value="UniProtKB-KW"/>
</dbReference>
<feature type="compositionally biased region" description="Polar residues" evidence="2">
    <location>
        <begin position="857"/>
        <end position="872"/>
    </location>
</feature>
<feature type="compositionally biased region" description="Acidic residues" evidence="2">
    <location>
        <begin position="817"/>
        <end position="830"/>
    </location>
</feature>
<feature type="zinc finger region" description="C3H1-type" evidence="1">
    <location>
        <begin position="37"/>
        <end position="67"/>
    </location>
</feature>
<dbReference type="RefSeq" id="XP_028148818.1">
    <property type="nucleotide sequence ID" value="XM_028293017.1"/>
</dbReference>
<evidence type="ECO:0000256" key="1">
    <source>
        <dbReference type="PROSITE-ProRule" id="PRU00723"/>
    </source>
</evidence>
<dbReference type="InterPro" id="IPR000571">
    <property type="entry name" value="Znf_CCCH"/>
</dbReference>
<dbReference type="AlphaFoldDB" id="A0A6P7GTX5"/>
<gene>
    <name evidence="6" type="primary">LOC114342228</name>
</gene>
<feature type="compositionally biased region" description="Low complexity" evidence="2">
    <location>
        <begin position="141"/>
        <end position="168"/>
    </location>
</feature>
<feature type="compositionally biased region" description="Basic and acidic residues" evidence="2">
    <location>
        <begin position="769"/>
        <end position="781"/>
    </location>
</feature>
<feature type="region of interest" description="Disordered" evidence="2">
    <location>
        <begin position="67"/>
        <end position="907"/>
    </location>
</feature>
<feature type="compositionally biased region" description="Basic residues" evidence="2">
    <location>
        <begin position="171"/>
        <end position="182"/>
    </location>
</feature>
<feature type="compositionally biased region" description="Basic and acidic residues" evidence="2">
    <location>
        <begin position="110"/>
        <end position="130"/>
    </location>
</feature>
<reference evidence="6" key="1">
    <citation type="submission" date="2025-04" db="UniProtKB">
        <authorList>
            <consortium name="RefSeq"/>
        </authorList>
    </citation>
    <scope>IDENTIFICATION</scope>
    <source>
        <tissue evidence="6">Whole insect</tissue>
    </source>
</reference>
<reference evidence="4" key="2">
    <citation type="submission" date="2025-05" db="UniProtKB">
        <authorList>
            <consortium name="EnsemblMetazoa"/>
        </authorList>
    </citation>
    <scope>IDENTIFICATION</scope>
</reference>
<dbReference type="EnsemblMetazoa" id="XM_028293017.2">
    <property type="protein sequence ID" value="XP_028148818.1"/>
    <property type="gene ID" value="LOC114342228"/>
</dbReference>
<evidence type="ECO:0000256" key="2">
    <source>
        <dbReference type="SAM" id="MobiDB-lite"/>
    </source>
</evidence>
<keyword evidence="1" id="KW-0479">Metal-binding</keyword>
<evidence type="ECO:0000313" key="6">
    <source>
        <dbReference type="RefSeq" id="XP_028148818.1"/>
    </source>
</evidence>
<feature type="compositionally biased region" description="Basic and acidic residues" evidence="2">
    <location>
        <begin position="676"/>
        <end position="688"/>
    </location>
</feature>
<feature type="compositionally biased region" description="Basic residues" evidence="2">
    <location>
        <begin position="193"/>
        <end position="204"/>
    </location>
</feature>
<evidence type="ECO:0000313" key="5">
    <source>
        <dbReference type="Proteomes" id="UP001652700"/>
    </source>
</evidence>
<keyword evidence="1" id="KW-0863">Zinc-finger</keyword>
<feature type="compositionally biased region" description="Acidic residues" evidence="2">
    <location>
        <begin position="95"/>
        <end position="109"/>
    </location>
</feature>
<feature type="compositionally biased region" description="Basic and acidic residues" evidence="2">
    <location>
        <begin position="711"/>
        <end position="726"/>
    </location>
</feature>
<dbReference type="InParanoid" id="A0A6P7GTX5"/>
<dbReference type="PANTHER" id="PTHR38563">
    <property type="entry name" value="FL(2)D-ASSOCIATED COMPLEX COMPONENT"/>
    <property type="match status" value="1"/>
</dbReference>
<dbReference type="GO" id="GO:0036396">
    <property type="term" value="C:RNA N6-methyladenosine methyltransferase complex"/>
    <property type="evidence" value="ECO:0007669"/>
    <property type="project" value="InterPro"/>
</dbReference>
<dbReference type="KEGG" id="dvv:114342228"/>
<organism evidence="6">
    <name type="scientific">Diabrotica virgifera virgifera</name>
    <name type="common">western corn rootworm</name>
    <dbReference type="NCBI Taxonomy" id="50390"/>
    <lineage>
        <taxon>Eukaryota</taxon>
        <taxon>Metazoa</taxon>
        <taxon>Ecdysozoa</taxon>
        <taxon>Arthropoda</taxon>
        <taxon>Hexapoda</taxon>
        <taxon>Insecta</taxon>
        <taxon>Pterygota</taxon>
        <taxon>Neoptera</taxon>
        <taxon>Endopterygota</taxon>
        <taxon>Coleoptera</taxon>
        <taxon>Polyphaga</taxon>
        <taxon>Cucujiformia</taxon>
        <taxon>Chrysomeloidea</taxon>
        <taxon>Chrysomelidae</taxon>
        <taxon>Galerucinae</taxon>
        <taxon>Diabroticina</taxon>
        <taxon>Diabroticites</taxon>
        <taxon>Diabrotica</taxon>
    </lineage>
</organism>
<evidence type="ECO:0000259" key="3">
    <source>
        <dbReference type="PROSITE" id="PS50103"/>
    </source>
</evidence>
<feature type="domain" description="C3H1-type" evidence="3">
    <location>
        <begin position="37"/>
        <end position="67"/>
    </location>
</feature>
<dbReference type="GeneID" id="114342228"/>
<dbReference type="PROSITE" id="PS50103">
    <property type="entry name" value="ZF_C3H1"/>
    <property type="match status" value="1"/>
</dbReference>
<feature type="compositionally biased region" description="Basic and acidic residues" evidence="2">
    <location>
        <begin position="654"/>
        <end position="669"/>
    </location>
</feature>
<keyword evidence="5" id="KW-1185">Reference proteome</keyword>
<feature type="compositionally biased region" description="Basic and acidic residues" evidence="2">
    <location>
        <begin position="274"/>
        <end position="332"/>
    </location>
</feature>
<evidence type="ECO:0000313" key="4">
    <source>
        <dbReference type="EnsemblMetazoa" id="XP_028148818.1"/>
    </source>
</evidence>
<feature type="compositionally biased region" description="Basic and acidic residues" evidence="2">
    <location>
        <begin position="339"/>
        <end position="369"/>
    </location>
</feature>
<feature type="compositionally biased region" description="Basic residues" evidence="2">
    <location>
        <begin position="211"/>
        <end position="220"/>
    </location>
</feature>
<protein>
    <submittedName>
        <fullName evidence="6">Zinc finger CCCH domain-containing protein 13-like isoform X1</fullName>
    </submittedName>
</protein>
<sequence>MSKIKRKITVNLSTKGKSGVLKTRPSVFERLGTKATNTGKEYCHPWAQSGSCPYGKGCKYSSTHTLISPSKQRAAKTQRRHVKDGHKRSQHEEWDQWDPDELEDADPDDLERKRQELQRELELQMKMESKAKKKEKKKESSPSTDTSSTTTDSSTSSDDSSSTSSSSAEARRRKLKKIKTKRSSSTSSEERGRSKHKSKIKRTSKSTIRDKSKKGSKMIKTKSVSPTRQRKKSETPPIKSKAISSFKKLSSEKSPRPLSRTSIKEKHRTPSPKPSKDKEREKEREREREREKEKDKEREREREKEKEREREREKERERAKERAKEREREKEKEHKKKEIARSPKRDNRSIKDIRKRDTPDSAHPKDRKLSPGRSKGGGRRDHKSPMKDERRTDRRDDRGRGKDIRSTDRGPARKETTKRDSRDRERERERDRERRLAREREEAREKEREEALARCQERQRERERLKKEEEQRRRERTRRDDRGLDKPSGDRVERLLPPIEERVPPSRKGHSTERDRDRGRDVRGRDRSTDRPRKSPDRRGDMDKDRSYDRGYDNRSRPDPERDYIPGHRDKDYDSPYERGRPLDDRRYLDVDEHYGEGVRDDRMYGAPVDDRRSRRDMWDERGVDDRENIDHRSRYAPRDDHNLKNNRGGDWGDLQHGEYSNHDWDRNRRPVNSEWDARENWDIDQHKQTGAGQGEDDWRHYNRPVDSWTNDDRRRWPQEWRDRSRPRSATSHQVEPVNVPPSEDSNLESNRKKEIPPLLQPAPAAEEPGVKPESSEEETMKQSSPPPVKRAADEAVDSPGSAKKICVKQETVQPPLEDDLSEISDDADDILNMVEDVPDSPIKEESTEAPEIQEAAATTSVAALEVNTSATSQKSQSPPPEQQTAPKSPAGVAAPNNKGGSIDEDNMELDFEEISEDELEEESKMRGLVDALGVDWSSLVAESKPRTKPFSCAKIRWEAHNVLVNLGVSVQLAGETLVKDILKQHAAAKLEHQKEEVVVKTEISSIVIKKEPQELIMNGVEVKIKSEPTEETQMEQICEIKMEPMDTEEIQVPHPIAVIQVADREKLAIRKSLFTSVGSHRRALAARRDLTIRRHLCNLPITDKHVEAPKRHNPELFQLATQLFERSL</sequence>
<feature type="region of interest" description="Disordered" evidence="2">
    <location>
        <begin position="1"/>
        <end position="20"/>
    </location>
</feature>
<keyword evidence="1" id="KW-0862">Zinc</keyword>
<dbReference type="GO" id="GO:0016556">
    <property type="term" value="P:mRNA modification"/>
    <property type="evidence" value="ECO:0007669"/>
    <property type="project" value="InterPro"/>
</dbReference>